<dbReference type="EC" id="3.1.1.-" evidence="1"/>
<dbReference type="AlphaFoldDB" id="A0A5K1K757"/>
<dbReference type="EMBL" id="LR729826">
    <property type="protein sequence ID" value="VWP01978.1"/>
    <property type="molecule type" value="Genomic_DNA"/>
</dbReference>
<reference evidence="1" key="1">
    <citation type="submission" date="2019-10" db="EMBL/GenBank/DDBJ databases">
        <authorList>
            <person name="Nor Muhammad N."/>
        </authorList>
    </citation>
    <scope>NUCLEOTIDE SEQUENCE</scope>
</reference>
<dbReference type="GO" id="GO:0016787">
    <property type="term" value="F:hydrolase activity"/>
    <property type="evidence" value="ECO:0007669"/>
    <property type="project" value="UniProtKB-KW"/>
</dbReference>
<organism evidence="1">
    <name type="scientific">Ganoderma boninense</name>
    <dbReference type="NCBI Taxonomy" id="34458"/>
    <lineage>
        <taxon>Eukaryota</taxon>
        <taxon>Fungi</taxon>
        <taxon>Dikarya</taxon>
        <taxon>Basidiomycota</taxon>
        <taxon>Agaricomycotina</taxon>
        <taxon>Agaricomycetes</taxon>
        <taxon>Polyporales</taxon>
        <taxon>Polyporaceae</taxon>
        <taxon>Ganoderma</taxon>
    </lineage>
</organism>
<proteinExistence type="predicted"/>
<accession>A0A5K1K757</accession>
<sequence length="183" mass="20043">MALFDHASIAFSMTDVGYFDLARNEPTRRVHLLLTEYAKDQYVLLLCELAEGTLVCDDPPRVIRWVPIPHKQVNFTFETSSKRIGISVLTEWSFSIVFGDLVDYWEMVRIVAEVNTVEALNRRAIDDLVQGAIATIPTVRLRSPSLAGGDVLAASGEDMPAVQDAAAQTAANGLVASSEDDST</sequence>
<keyword evidence="1" id="KW-0378">Hydrolase</keyword>
<evidence type="ECO:0000313" key="1">
    <source>
        <dbReference type="EMBL" id="VWP01978.1"/>
    </source>
</evidence>
<protein>
    <submittedName>
        <fullName evidence="1">Carboxylic ester hydrolase (EC)</fullName>
        <ecNumber evidence="1">3.1.1.-</ecNumber>
    </submittedName>
</protein>
<name>A0A5K1K757_9APHY</name>
<gene>
    <name evidence="1" type="primary">Q5XTQ4</name>
</gene>